<feature type="region of interest" description="Disordered" evidence="1">
    <location>
        <begin position="328"/>
        <end position="356"/>
    </location>
</feature>
<dbReference type="PATRIC" id="fig|38307.3.peg.807"/>
<organism evidence="2 3">
    <name type="scientific">Gluconobacter cerinus</name>
    <dbReference type="NCBI Taxonomy" id="38307"/>
    <lineage>
        <taxon>Bacteria</taxon>
        <taxon>Pseudomonadati</taxon>
        <taxon>Pseudomonadota</taxon>
        <taxon>Alphaproteobacteria</taxon>
        <taxon>Acetobacterales</taxon>
        <taxon>Acetobacteraceae</taxon>
        <taxon>Gluconobacter</taxon>
    </lineage>
</organism>
<dbReference type="EMBL" id="LUTU01000005">
    <property type="protein sequence ID" value="OAJ68085.1"/>
    <property type="molecule type" value="Genomic_DNA"/>
</dbReference>
<protein>
    <recommendedName>
        <fullName evidence="4">OmpA-like domain-containing protein</fullName>
    </recommendedName>
</protein>
<sequence>MELVVLLQVGRGVDDTVNKPVVDRFLRGHPVVAVRILGDLLVGLSRFLGENPVQTLTHLDDLTGFNVDIRCRTAHTAHRLMKQEPRIRQANATLRAARCINQRTCGGDPASTNHINGRNRIHEADHVMDGVATLHMSTRGIHIDVDRLVGRTGQRQQAPRHVTGDLVVDPTKDQNLALVEQAAFEFADRAVQRLVVVFRGLWGIGLVVQTGKGHSGDVHVVSRSIVRLHPPILLFVCLHAKSGKDEVSPSRSRTASLRPVQRFGEGRNGTVGSGNMTHPGKAVTRRNAGKIPFMLLLATPLFAGCQHQDPVDTTAGWWHSFEGGEIAKLRPPPPGQNEPYPHVGRTPTKLPGMPSPEARINLTMQLEAQRNLAQRETAARGTLPVAPPPPPRTAPSAVNPTGTDSDEQNSLTMTSAGQPAQDAAATDTATSTPVTPAKAPAPVKIVKSDQQKQPEAELPPVIAKSIPPTPPGEYPQIGALPPPPPQFPGFDIPMDANLSGPLRPDIDSSTPEGTLIRFQPSTDHVVGDPSGDYQRLLSHRGKQKVTILGFGAAMSADAGLSAADQAREISLGLLRARTVADALVKRGVPASDISIHAEAIGDGVRVRIGG</sequence>
<feature type="compositionally biased region" description="Low complexity" evidence="1">
    <location>
        <begin position="414"/>
        <end position="443"/>
    </location>
</feature>
<dbReference type="Proteomes" id="UP000077786">
    <property type="component" value="Unassembled WGS sequence"/>
</dbReference>
<evidence type="ECO:0000256" key="1">
    <source>
        <dbReference type="SAM" id="MobiDB-lite"/>
    </source>
</evidence>
<reference evidence="2 3" key="1">
    <citation type="submission" date="2016-03" db="EMBL/GenBank/DDBJ databases">
        <title>Draft genome sequence of Gluconobacter cerinus strain CECT 9110.</title>
        <authorList>
            <person name="Sainz F."/>
            <person name="Mas A."/>
            <person name="Torija M.J."/>
        </authorList>
    </citation>
    <scope>NUCLEOTIDE SEQUENCE [LARGE SCALE GENOMIC DNA]</scope>
    <source>
        <strain evidence="2 3">CECT 9110</strain>
    </source>
</reference>
<dbReference type="AlphaFoldDB" id="A0A1B6VLI5"/>
<evidence type="ECO:0008006" key="4">
    <source>
        <dbReference type="Google" id="ProtNLM"/>
    </source>
</evidence>
<name>A0A1B6VLI5_9PROT</name>
<comment type="caution">
    <text evidence="2">The sequence shown here is derived from an EMBL/GenBank/DDBJ whole genome shotgun (WGS) entry which is preliminary data.</text>
</comment>
<feature type="region of interest" description="Disordered" evidence="1">
    <location>
        <begin position="381"/>
        <end position="443"/>
    </location>
</feature>
<gene>
    <name evidence="2" type="ORF">A0123_00787</name>
</gene>
<evidence type="ECO:0000313" key="3">
    <source>
        <dbReference type="Proteomes" id="UP000077786"/>
    </source>
</evidence>
<evidence type="ECO:0000313" key="2">
    <source>
        <dbReference type="EMBL" id="OAJ68085.1"/>
    </source>
</evidence>
<accession>A0A1B6VLI5</accession>
<proteinExistence type="predicted"/>